<accession>F9DWF3</accession>
<reference evidence="1 2" key="1">
    <citation type="submission" date="2011-04" db="EMBL/GenBank/DDBJ databases">
        <authorList>
            <person name="Muzny D."/>
            <person name="Qin X."/>
            <person name="Deng J."/>
            <person name="Jiang H."/>
            <person name="Liu Y."/>
            <person name="Qu J."/>
            <person name="Song X.-Z."/>
            <person name="Zhang L."/>
            <person name="Thornton R."/>
            <person name="Coyle M."/>
            <person name="Francisco L."/>
            <person name="Jackson L."/>
            <person name="Javaid M."/>
            <person name="Korchina V."/>
            <person name="Kovar C."/>
            <person name="Mata R."/>
            <person name="Mathew T."/>
            <person name="Ngo R."/>
            <person name="Nguyen L."/>
            <person name="Nguyen N."/>
            <person name="Okwuonu G."/>
            <person name="Ongeri F."/>
            <person name="Pham C."/>
            <person name="Simmons D."/>
            <person name="Wilczek-Boney K."/>
            <person name="Hale W."/>
            <person name="Jakkamsetti A."/>
            <person name="Pham P."/>
            <person name="Ruth R."/>
            <person name="San Lucas F."/>
            <person name="Warren J."/>
            <person name="Zhang J."/>
            <person name="Zhao Z."/>
            <person name="Zhou C."/>
            <person name="Zhu D."/>
            <person name="Lee S."/>
            <person name="Bess C."/>
            <person name="Blankenburg K."/>
            <person name="Forbes L."/>
            <person name="Fu Q."/>
            <person name="Gubbala S."/>
            <person name="Hirani K."/>
            <person name="Jayaseelan J.C."/>
            <person name="Lara F."/>
            <person name="Munidasa M."/>
            <person name="Palculict T."/>
            <person name="Patil S."/>
            <person name="Pu L.-L."/>
            <person name="Saada N."/>
            <person name="Tang L."/>
            <person name="Weissenberger G."/>
            <person name="Zhu Y."/>
            <person name="Hemphill L."/>
            <person name="Shang Y."/>
            <person name="Youmans B."/>
            <person name="Ayvaz T."/>
            <person name="Ross M."/>
            <person name="Santibanez J."/>
            <person name="Aqrawi P."/>
            <person name="Gross S."/>
            <person name="Joshi V."/>
            <person name="Fowler G."/>
            <person name="Nazareth L."/>
            <person name="Reid J."/>
            <person name="Worley K."/>
            <person name="Petrosino J."/>
            <person name="Highlander S."/>
            <person name="Gibbs R."/>
        </authorList>
    </citation>
    <scope>NUCLEOTIDE SEQUENCE [LARGE SCALE GENOMIC DNA]</scope>
    <source>
        <strain evidence="1 2">2681</strain>
    </source>
</reference>
<evidence type="ECO:0000313" key="2">
    <source>
        <dbReference type="Proteomes" id="UP000005316"/>
    </source>
</evidence>
<evidence type="ECO:0000313" key="1">
    <source>
        <dbReference type="EMBL" id="EGQ21774.1"/>
    </source>
</evidence>
<sequence length="55" mass="6283">MLSPISIPPFLKALPSYSDFLYLIPLFKNENRTKKVPNNNSIGKLYRSLGVNLFI</sequence>
<comment type="caution">
    <text evidence="1">The sequence shown here is derived from an EMBL/GenBank/DDBJ whole genome shotgun (WGS) entry which is preliminary data.</text>
</comment>
<dbReference type="HOGENOM" id="CLU_3030154_0_0_9"/>
<dbReference type="AlphaFoldDB" id="F9DWF3"/>
<gene>
    <name evidence="1" type="ORF">HMPREF9372_3134</name>
</gene>
<name>F9DWF3_9BACL</name>
<proteinExistence type="predicted"/>
<protein>
    <submittedName>
        <fullName evidence="1">Uncharacterized protein</fullName>
    </submittedName>
</protein>
<dbReference type="EMBL" id="AFPZ01000099">
    <property type="protein sequence ID" value="EGQ21774.1"/>
    <property type="molecule type" value="Genomic_DNA"/>
</dbReference>
<dbReference type="Proteomes" id="UP000005316">
    <property type="component" value="Unassembled WGS sequence"/>
</dbReference>
<organism evidence="1 2">
    <name type="scientific">Sporosarcina newyorkensis 2681</name>
    <dbReference type="NCBI Taxonomy" id="1027292"/>
    <lineage>
        <taxon>Bacteria</taxon>
        <taxon>Bacillati</taxon>
        <taxon>Bacillota</taxon>
        <taxon>Bacilli</taxon>
        <taxon>Bacillales</taxon>
        <taxon>Caryophanaceae</taxon>
        <taxon>Sporosarcina</taxon>
    </lineage>
</organism>